<evidence type="ECO:0000256" key="1">
    <source>
        <dbReference type="SAM" id="MobiDB-lite"/>
    </source>
</evidence>
<accession>A0ABS4I9C2</accession>
<organism evidence="2 3">
    <name type="scientific">Paenibacillus aceris</name>
    <dbReference type="NCBI Taxonomy" id="869555"/>
    <lineage>
        <taxon>Bacteria</taxon>
        <taxon>Bacillati</taxon>
        <taxon>Bacillota</taxon>
        <taxon>Bacilli</taxon>
        <taxon>Bacillales</taxon>
        <taxon>Paenibacillaceae</taxon>
        <taxon>Paenibacillus</taxon>
    </lineage>
</organism>
<dbReference type="RefSeq" id="WP_167056012.1">
    <property type="nucleotide sequence ID" value="NZ_JAAOZR010000012.1"/>
</dbReference>
<keyword evidence="3" id="KW-1185">Reference proteome</keyword>
<feature type="compositionally biased region" description="Polar residues" evidence="1">
    <location>
        <begin position="9"/>
        <end position="23"/>
    </location>
</feature>
<reference evidence="2 3" key="1">
    <citation type="submission" date="2021-03" db="EMBL/GenBank/DDBJ databases">
        <title>Genomic Encyclopedia of Type Strains, Phase IV (KMG-IV): sequencing the most valuable type-strain genomes for metagenomic binning, comparative biology and taxonomic classification.</title>
        <authorList>
            <person name="Goeker M."/>
        </authorList>
    </citation>
    <scope>NUCLEOTIDE SEQUENCE [LARGE SCALE GENOMIC DNA]</scope>
    <source>
        <strain evidence="2 3">DSM 24950</strain>
    </source>
</reference>
<protein>
    <submittedName>
        <fullName evidence="2">Uncharacterized protein</fullName>
    </submittedName>
</protein>
<evidence type="ECO:0000313" key="3">
    <source>
        <dbReference type="Proteomes" id="UP001519344"/>
    </source>
</evidence>
<dbReference type="EMBL" id="JAGGKV010000035">
    <property type="protein sequence ID" value="MBP1967498.1"/>
    <property type="molecule type" value="Genomic_DNA"/>
</dbReference>
<sequence length="322" mass="35495">MSKAVVPNRNGNNQLQAQQQTSYPEKPSERKEAGPVSSLSHIMMLQRTAGNRAVSQMVQRMAVQQTASIPVIQRSLDDSAKKKWKDSDLSALWVKMRNRSEGKDNLPSYGTVRDDMAQYVDRELTERALAEEIINTEPFKAMFLTPRLAQSEDAIANPNGTIEQAIKKVLDVCIFYHVTFTENVEAIAEGGIRANKGGKGSGVSTHGRDDPEANATYNKWSKGHTFITKSTSEAAGYKAKMEESGKTAKILHILSNPTFTKNEMKVDIDSKAGLKYEGDLKAVGDRTQLNQTAISLVVTALREMNLIADASKINEVYAAHFS</sequence>
<feature type="region of interest" description="Disordered" evidence="1">
    <location>
        <begin position="1"/>
        <end position="38"/>
    </location>
</feature>
<name>A0ABS4I9C2_9BACL</name>
<proteinExistence type="predicted"/>
<evidence type="ECO:0000313" key="2">
    <source>
        <dbReference type="EMBL" id="MBP1967498.1"/>
    </source>
</evidence>
<gene>
    <name evidence="2" type="ORF">J2Z65_006770</name>
</gene>
<dbReference type="Proteomes" id="UP001519344">
    <property type="component" value="Unassembled WGS sequence"/>
</dbReference>
<comment type="caution">
    <text evidence="2">The sequence shown here is derived from an EMBL/GenBank/DDBJ whole genome shotgun (WGS) entry which is preliminary data.</text>
</comment>